<proteinExistence type="predicted"/>
<evidence type="ECO:0000313" key="3">
    <source>
        <dbReference type="Proteomes" id="UP000001589"/>
    </source>
</evidence>
<reference evidence="2 3" key="1">
    <citation type="journal article" date="2007" name="PLoS Genet.">
        <title>Patterns and implications of gene gain and loss in the evolution of Prochlorococcus.</title>
        <authorList>
            <person name="Kettler G.C."/>
            <person name="Martiny A.C."/>
            <person name="Huang K."/>
            <person name="Zucker J."/>
            <person name="Coleman M.L."/>
            <person name="Rodrigue S."/>
            <person name="Chen F."/>
            <person name="Lapidus A."/>
            <person name="Ferriera S."/>
            <person name="Johnson J."/>
            <person name="Steglich C."/>
            <person name="Church G.M."/>
            <person name="Richardson P."/>
            <person name="Chisholm S.W."/>
        </authorList>
    </citation>
    <scope>NUCLEOTIDE SEQUENCE [LARGE SCALE GENOMIC DNA]</scope>
    <source>
        <strain evidence="2 3">MIT 9515</strain>
    </source>
</reference>
<protein>
    <submittedName>
        <fullName evidence="2">Uncharacterized protein</fullName>
    </submittedName>
</protein>
<dbReference type="GeneID" id="60201847"/>
<gene>
    <name evidence="2" type="ordered locus">P9515_14141</name>
</gene>
<sequence>MKSNSRILLVKVITIGFVSSLFLLLFIICEIKFRQYRYRSRNIWKSSAINWLPNQAKTCKKNIESSSSENIGKYIVEGCFTNKDIYNNLHHSTIDDNSEVHKKLNGNKNIWIMGDSWIEKLNQNEREKLYITKALDQKAKNLRIMGVSSWSPLIMNLVFRQKIKEYNEIPDILTIFLDQTDIGDDYCRYRPYVIRDNKSKLKGVTRNNSFAYNDKRTLNYFRLGERSKSGFEYFSKWTLITLINKLEISKISGITHCEYKDILPYQIGEQFSPNGASVNNYVRYFERNLSNFVLEAKEKNPNIKIILVTHDWAQHNLPKDNISYMPNNISNLVFNIASQFTDFVKVLHVSLDYYPENSSLEQIFMYPKDLFSHLRDSQILSSKISKKILDIN</sequence>
<name>A2BXW0_PROM5</name>
<feature type="transmembrane region" description="Helical" evidence="1">
    <location>
        <begin position="7"/>
        <end position="28"/>
    </location>
</feature>
<keyword evidence="1" id="KW-0812">Transmembrane</keyword>
<accession>A2BXW0</accession>
<dbReference type="RefSeq" id="WP_011820718.1">
    <property type="nucleotide sequence ID" value="NC_008817.1"/>
</dbReference>
<dbReference type="KEGG" id="pmc:P9515_14141"/>
<dbReference type="Proteomes" id="UP000001589">
    <property type="component" value="Chromosome"/>
</dbReference>
<evidence type="ECO:0000256" key="1">
    <source>
        <dbReference type="SAM" id="Phobius"/>
    </source>
</evidence>
<keyword evidence="1" id="KW-1133">Transmembrane helix</keyword>
<dbReference type="OrthoDB" id="7596615at2"/>
<dbReference type="AlphaFoldDB" id="A2BXW0"/>
<evidence type="ECO:0000313" key="2">
    <source>
        <dbReference type="EMBL" id="ABM72621.1"/>
    </source>
</evidence>
<organism evidence="2 3">
    <name type="scientific">Prochlorococcus marinus (strain MIT 9515)</name>
    <dbReference type="NCBI Taxonomy" id="167542"/>
    <lineage>
        <taxon>Bacteria</taxon>
        <taxon>Bacillati</taxon>
        <taxon>Cyanobacteriota</taxon>
        <taxon>Cyanophyceae</taxon>
        <taxon>Synechococcales</taxon>
        <taxon>Prochlorococcaceae</taxon>
        <taxon>Prochlorococcus</taxon>
    </lineage>
</organism>
<keyword evidence="1" id="KW-0472">Membrane</keyword>
<dbReference type="HOGENOM" id="CLU_703699_0_0_3"/>
<dbReference type="EMBL" id="CP000552">
    <property type="protein sequence ID" value="ABM72621.1"/>
    <property type="molecule type" value="Genomic_DNA"/>
</dbReference>